<keyword evidence="2" id="KW-1185">Reference proteome</keyword>
<dbReference type="RefSeq" id="WP_239674392.1">
    <property type="nucleotide sequence ID" value="NZ_CP049742.1"/>
</dbReference>
<sequence length="58" mass="7104">MSLNDYIKFITQQFVKHYNQPIHERKQVRLNKKQQKSPFMTRWFGVIPQAIMLLVKKK</sequence>
<protein>
    <submittedName>
        <fullName evidence="1">YqzE family protein</fullName>
    </submittedName>
</protein>
<dbReference type="KEGG" id="mcui:G8O30_07715"/>
<dbReference type="EMBL" id="CP049742">
    <property type="protein sequence ID" value="QPC46854.1"/>
    <property type="molecule type" value="Genomic_DNA"/>
</dbReference>
<dbReference type="Proteomes" id="UP000593626">
    <property type="component" value="Chromosome"/>
</dbReference>
<evidence type="ECO:0000313" key="2">
    <source>
        <dbReference type="Proteomes" id="UP000593626"/>
    </source>
</evidence>
<dbReference type="InterPro" id="IPR025622">
    <property type="entry name" value="YqzE"/>
</dbReference>
<name>A0A7S8CBC4_9BACI</name>
<proteinExistence type="predicted"/>
<evidence type="ECO:0000313" key="1">
    <source>
        <dbReference type="EMBL" id="QPC46854.1"/>
    </source>
</evidence>
<dbReference type="Pfam" id="PF14038">
    <property type="entry name" value="YqzE"/>
    <property type="match status" value="1"/>
</dbReference>
<reference evidence="1 2" key="1">
    <citation type="submission" date="2019-07" db="EMBL/GenBank/DDBJ databases">
        <title>Genome sequence of 2 isolates from Red Sea Mangroves.</title>
        <authorList>
            <person name="Sefrji F."/>
            <person name="Michoud G."/>
            <person name="Merlino G."/>
            <person name="Daffonchio D."/>
        </authorList>
    </citation>
    <scope>NUCLEOTIDE SEQUENCE [LARGE SCALE GENOMIC DNA]</scope>
    <source>
        <strain evidence="1 2">R1DC41</strain>
    </source>
</reference>
<organism evidence="1 2">
    <name type="scientific">Mangrovibacillus cuniculi</name>
    <dbReference type="NCBI Taxonomy" id="2593652"/>
    <lineage>
        <taxon>Bacteria</taxon>
        <taxon>Bacillati</taxon>
        <taxon>Bacillota</taxon>
        <taxon>Bacilli</taxon>
        <taxon>Bacillales</taxon>
        <taxon>Bacillaceae</taxon>
        <taxon>Mangrovibacillus</taxon>
    </lineage>
</organism>
<dbReference type="AlphaFoldDB" id="A0A7S8CBC4"/>
<gene>
    <name evidence="1" type="ORF">G8O30_07715</name>
</gene>
<accession>A0A7S8CBC4</accession>